<keyword evidence="1" id="KW-0812">Transmembrane</keyword>
<feature type="transmembrane region" description="Helical" evidence="1">
    <location>
        <begin position="60"/>
        <end position="80"/>
    </location>
</feature>
<dbReference type="Proteomes" id="UP000263900">
    <property type="component" value="Chromosome"/>
</dbReference>
<feature type="domain" description="YdbS-like PH" evidence="2">
    <location>
        <begin position="87"/>
        <end position="164"/>
    </location>
</feature>
<dbReference type="Pfam" id="PF03703">
    <property type="entry name" value="bPH_2"/>
    <property type="match status" value="1"/>
</dbReference>
<dbReference type="AlphaFoldDB" id="A0A3B7MPR5"/>
<dbReference type="OrthoDB" id="1524472at2"/>
<evidence type="ECO:0000256" key="1">
    <source>
        <dbReference type="SAM" id="Phobius"/>
    </source>
</evidence>
<dbReference type="KEGG" id="pseg:D3H65_21920"/>
<name>A0A3B7MPR5_9BACT</name>
<organism evidence="3 4">
    <name type="scientific">Paraflavitalea soli</name>
    <dbReference type="NCBI Taxonomy" id="2315862"/>
    <lineage>
        <taxon>Bacteria</taxon>
        <taxon>Pseudomonadati</taxon>
        <taxon>Bacteroidota</taxon>
        <taxon>Chitinophagia</taxon>
        <taxon>Chitinophagales</taxon>
        <taxon>Chitinophagaceae</taxon>
        <taxon>Paraflavitalea</taxon>
    </lineage>
</organism>
<dbReference type="PANTHER" id="PTHR34473:SF2">
    <property type="entry name" value="UPF0699 TRANSMEMBRANE PROTEIN YDBT"/>
    <property type="match status" value="1"/>
</dbReference>
<reference evidence="3 4" key="1">
    <citation type="submission" date="2018-09" db="EMBL/GenBank/DDBJ databases">
        <title>Genome sequencing of strain 6GH32-13.</title>
        <authorList>
            <person name="Weon H.-Y."/>
            <person name="Heo J."/>
            <person name="Kwon S.-W."/>
        </authorList>
    </citation>
    <scope>NUCLEOTIDE SEQUENCE [LARGE SCALE GENOMIC DNA]</scope>
    <source>
        <strain evidence="3 4">5GH32-13</strain>
    </source>
</reference>
<evidence type="ECO:0000313" key="4">
    <source>
        <dbReference type="Proteomes" id="UP000263900"/>
    </source>
</evidence>
<gene>
    <name evidence="3" type="ORF">D3H65_21920</name>
</gene>
<dbReference type="RefSeq" id="WP_119052369.1">
    <property type="nucleotide sequence ID" value="NZ_CP032157.1"/>
</dbReference>
<accession>A0A3B7MPR5</accession>
<keyword evidence="1" id="KW-0472">Membrane</keyword>
<dbReference type="EMBL" id="CP032157">
    <property type="protein sequence ID" value="AXY76492.1"/>
    <property type="molecule type" value="Genomic_DNA"/>
</dbReference>
<keyword evidence="1" id="KW-1133">Transmembrane helix</keyword>
<sequence length="176" mass="20327">MEWMNDQVHIENLPRVENVALTPIEPSYLKVLRWEWLILSILLGILVAILLYFIKPLHQVKWIVLLIGGWLLITAAWYWLQGKSFSTRAYAIREKDVIYRSGWIIQSTHTCPFNRIQHSAVTIGPLEKRFGLASLVLYTAGSNEADLRIRGLQETTAWTLKEWITKKIADEPVTGE</sequence>
<evidence type="ECO:0000313" key="3">
    <source>
        <dbReference type="EMBL" id="AXY76492.1"/>
    </source>
</evidence>
<dbReference type="PANTHER" id="PTHR34473">
    <property type="entry name" value="UPF0699 TRANSMEMBRANE PROTEIN YDBS"/>
    <property type="match status" value="1"/>
</dbReference>
<proteinExistence type="predicted"/>
<protein>
    <submittedName>
        <fullName evidence="3">PH domain-containing protein</fullName>
    </submittedName>
</protein>
<keyword evidence="4" id="KW-1185">Reference proteome</keyword>
<feature type="transmembrane region" description="Helical" evidence="1">
    <location>
        <begin position="36"/>
        <end position="54"/>
    </location>
</feature>
<dbReference type="InterPro" id="IPR005182">
    <property type="entry name" value="YdbS-like_PH"/>
</dbReference>
<evidence type="ECO:0000259" key="2">
    <source>
        <dbReference type="Pfam" id="PF03703"/>
    </source>
</evidence>